<dbReference type="Pfam" id="PF00005">
    <property type="entry name" value="ABC_tran"/>
    <property type="match status" value="1"/>
</dbReference>
<dbReference type="SUPFAM" id="SSF90123">
    <property type="entry name" value="ABC transporter transmembrane region"/>
    <property type="match status" value="1"/>
</dbReference>
<dbReference type="GO" id="GO:0005886">
    <property type="term" value="C:plasma membrane"/>
    <property type="evidence" value="ECO:0007669"/>
    <property type="project" value="UniProtKB-SubCell"/>
</dbReference>
<dbReference type="InterPro" id="IPR003439">
    <property type="entry name" value="ABC_transporter-like_ATP-bd"/>
</dbReference>
<keyword evidence="6 12" id="KW-0067">ATP-binding</keyword>
<keyword evidence="2" id="KW-0813">Transport</keyword>
<dbReference type="PROSITE" id="PS50929">
    <property type="entry name" value="ABC_TM1F"/>
    <property type="match status" value="1"/>
</dbReference>
<reference evidence="12" key="1">
    <citation type="submission" date="2020-10" db="EMBL/GenBank/DDBJ databases">
        <authorList>
            <person name="Gilroy R."/>
        </authorList>
    </citation>
    <scope>NUCLEOTIDE SEQUENCE</scope>
    <source>
        <strain evidence="12">CHK157-1446</strain>
    </source>
</reference>
<dbReference type="InterPro" id="IPR003593">
    <property type="entry name" value="AAA+_ATPase"/>
</dbReference>
<dbReference type="Proteomes" id="UP000823982">
    <property type="component" value="Unassembled WGS sequence"/>
</dbReference>
<proteinExistence type="predicted"/>
<keyword evidence="7 9" id="KW-1133">Transmembrane helix</keyword>
<comment type="subcellular location">
    <subcellularLocation>
        <location evidence="1">Cell membrane</location>
        <topology evidence="1">Multi-pass membrane protein</topology>
    </subcellularLocation>
</comment>
<evidence type="ECO:0000256" key="2">
    <source>
        <dbReference type="ARBA" id="ARBA00022448"/>
    </source>
</evidence>
<dbReference type="PANTHER" id="PTHR24221:SF654">
    <property type="entry name" value="ATP-BINDING CASSETTE SUB-FAMILY B MEMBER 6"/>
    <property type="match status" value="1"/>
</dbReference>
<comment type="caution">
    <text evidence="12">The sequence shown here is derived from an EMBL/GenBank/DDBJ whole genome shotgun (WGS) entry which is preliminary data.</text>
</comment>
<dbReference type="PROSITE" id="PS00211">
    <property type="entry name" value="ABC_TRANSPORTER_1"/>
    <property type="match status" value="1"/>
</dbReference>
<protein>
    <submittedName>
        <fullName evidence="12">ATP-binding cassette domain-containing protein</fullName>
    </submittedName>
</protein>
<keyword evidence="3" id="KW-1003">Cell membrane</keyword>
<feature type="domain" description="ABC transporter" evidence="10">
    <location>
        <begin position="337"/>
        <end position="571"/>
    </location>
</feature>
<evidence type="ECO:0000256" key="1">
    <source>
        <dbReference type="ARBA" id="ARBA00004651"/>
    </source>
</evidence>
<dbReference type="Gene3D" id="1.20.1560.10">
    <property type="entry name" value="ABC transporter type 1, transmembrane domain"/>
    <property type="match status" value="1"/>
</dbReference>
<keyword evidence="4 9" id="KW-0812">Transmembrane</keyword>
<keyword evidence="5" id="KW-0547">Nucleotide-binding</keyword>
<dbReference type="AlphaFoldDB" id="A0A9D1EM82"/>
<evidence type="ECO:0000256" key="8">
    <source>
        <dbReference type="ARBA" id="ARBA00023136"/>
    </source>
</evidence>
<feature type="transmembrane region" description="Helical" evidence="9">
    <location>
        <begin position="272"/>
        <end position="291"/>
    </location>
</feature>
<dbReference type="SMART" id="SM00382">
    <property type="entry name" value="AAA"/>
    <property type="match status" value="1"/>
</dbReference>
<dbReference type="InterPro" id="IPR011527">
    <property type="entry name" value="ABC1_TM_dom"/>
</dbReference>
<sequence length="586" mass="64426">MLLLNKTLLRMAKGLWRWIILIAALKLAVLVGLAQFSKVMSGFLGNISSPSMTVSDAVGAVLSALAIAAAMLVLELLTGEAEYRCTAKARQSLRTDIFSKVLTLDVGNIEKMGPTSAITSSVDGVESMQIYYSRYLPGLIYSIAAPIYLFFQLQSVSFASAVILFVISIMLLPLNNVFRRHIEKLKTEYWDSMEDLTGYYLESVRGIGTLKLFGRDEDRQKTLCEKSQNFNKKVMDVMKVNFSSFFLTDGLIYGAVAVSAFIAAWQMTSGKILFSDGLMVLMLSFGFFGSVRTLMSATHSALAGVSAADKVEKLLAIDTSRPYNPNLPTQEHPYDGIRLENISFSYRGRGAALKDVSIDIPKGKSTALVGLSGSGKSTIAALLMRFYDPEQGRILIEGRDVTIMTPDELRRHIIMVPQTVSLYSGTVAENLRMAAPDASDGELLEVLREVRLDNWIAAQPEGLNTPVGDAGEKLSGGQRQKIGIARALLCKAEYIIFDEATSSVDMDSEQEIWNCINDISGSKTLIIISHRLSTIQNADIIYVLENGVISQSGTHETLMSRGGLYRSLVYEQEKLEKLGEEREENA</sequence>
<feature type="transmembrane region" description="Helical" evidence="9">
    <location>
        <begin position="242"/>
        <end position="266"/>
    </location>
</feature>
<feature type="transmembrane region" description="Helical" evidence="9">
    <location>
        <begin position="15"/>
        <end position="37"/>
    </location>
</feature>
<evidence type="ECO:0000256" key="7">
    <source>
        <dbReference type="ARBA" id="ARBA00022989"/>
    </source>
</evidence>
<evidence type="ECO:0000259" key="10">
    <source>
        <dbReference type="PROSITE" id="PS50893"/>
    </source>
</evidence>
<name>A0A9D1EM82_9FIRM</name>
<accession>A0A9D1EM82</accession>
<dbReference type="GO" id="GO:0140359">
    <property type="term" value="F:ABC-type transporter activity"/>
    <property type="evidence" value="ECO:0007669"/>
    <property type="project" value="InterPro"/>
</dbReference>
<dbReference type="InterPro" id="IPR027417">
    <property type="entry name" value="P-loop_NTPase"/>
</dbReference>
<dbReference type="GO" id="GO:0016887">
    <property type="term" value="F:ATP hydrolysis activity"/>
    <property type="evidence" value="ECO:0007669"/>
    <property type="project" value="InterPro"/>
</dbReference>
<dbReference type="PROSITE" id="PS50893">
    <property type="entry name" value="ABC_TRANSPORTER_2"/>
    <property type="match status" value="1"/>
</dbReference>
<feature type="domain" description="ABC transmembrane type-1" evidence="11">
    <location>
        <begin position="19"/>
        <end position="303"/>
    </location>
</feature>
<feature type="transmembrane region" description="Helical" evidence="9">
    <location>
        <begin position="157"/>
        <end position="178"/>
    </location>
</feature>
<evidence type="ECO:0000256" key="4">
    <source>
        <dbReference type="ARBA" id="ARBA00022692"/>
    </source>
</evidence>
<dbReference type="InterPro" id="IPR017871">
    <property type="entry name" value="ABC_transporter-like_CS"/>
</dbReference>
<evidence type="ECO:0000256" key="6">
    <source>
        <dbReference type="ARBA" id="ARBA00022840"/>
    </source>
</evidence>
<evidence type="ECO:0000313" key="13">
    <source>
        <dbReference type="Proteomes" id="UP000823982"/>
    </source>
</evidence>
<dbReference type="InterPro" id="IPR036640">
    <property type="entry name" value="ABC1_TM_sf"/>
</dbReference>
<dbReference type="SUPFAM" id="SSF52540">
    <property type="entry name" value="P-loop containing nucleoside triphosphate hydrolases"/>
    <property type="match status" value="1"/>
</dbReference>
<dbReference type="EMBL" id="DVIR01000001">
    <property type="protein sequence ID" value="HIS23786.1"/>
    <property type="molecule type" value="Genomic_DNA"/>
</dbReference>
<reference evidence="12" key="2">
    <citation type="journal article" date="2021" name="PeerJ">
        <title>Extensive microbial diversity within the chicken gut microbiome revealed by metagenomics and culture.</title>
        <authorList>
            <person name="Gilroy R."/>
            <person name="Ravi A."/>
            <person name="Getino M."/>
            <person name="Pursley I."/>
            <person name="Horton D.L."/>
            <person name="Alikhan N.F."/>
            <person name="Baker D."/>
            <person name="Gharbi K."/>
            <person name="Hall N."/>
            <person name="Watson M."/>
            <person name="Adriaenssens E.M."/>
            <person name="Foster-Nyarko E."/>
            <person name="Jarju S."/>
            <person name="Secka A."/>
            <person name="Antonio M."/>
            <person name="Oren A."/>
            <person name="Chaudhuri R.R."/>
            <person name="La Ragione R."/>
            <person name="Hildebrand F."/>
            <person name="Pallen M.J."/>
        </authorList>
    </citation>
    <scope>NUCLEOTIDE SEQUENCE</scope>
    <source>
        <strain evidence="12">CHK157-1446</strain>
    </source>
</reference>
<feature type="transmembrane region" description="Helical" evidence="9">
    <location>
        <begin position="57"/>
        <end position="78"/>
    </location>
</feature>
<dbReference type="GO" id="GO:0005524">
    <property type="term" value="F:ATP binding"/>
    <property type="evidence" value="ECO:0007669"/>
    <property type="project" value="UniProtKB-KW"/>
</dbReference>
<dbReference type="PANTHER" id="PTHR24221">
    <property type="entry name" value="ATP-BINDING CASSETTE SUB-FAMILY B"/>
    <property type="match status" value="1"/>
</dbReference>
<dbReference type="FunFam" id="3.40.50.300:FF:000221">
    <property type="entry name" value="Multidrug ABC transporter ATP-binding protein"/>
    <property type="match status" value="1"/>
</dbReference>
<gene>
    <name evidence="12" type="ORF">IAD01_00040</name>
</gene>
<dbReference type="Pfam" id="PF00664">
    <property type="entry name" value="ABC_membrane"/>
    <property type="match status" value="1"/>
</dbReference>
<feature type="transmembrane region" description="Helical" evidence="9">
    <location>
        <begin position="135"/>
        <end position="151"/>
    </location>
</feature>
<dbReference type="Gene3D" id="3.40.50.300">
    <property type="entry name" value="P-loop containing nucleotide triphosphate hydrolases"/>
    <property type="match status" value="1"/>
</dbReference>
<evidence type="ECO:0000256" key="3">
    <source>
        <dbReference type="ARBA" id="ARBA00022475"/>
    </source>
</evidence>
<evidence type="ECO:0000256" key="5">
    <source>
        <dbReference type="ARBA" id="ARBA00022741"/>
    </source>
</evidence>
<evidence type="ECO:0000259" key="11">
    <source>
        <dbReference type="PROSITE" id="PS50929"/>
    </source>
</evidence>
<organism evidence="12 13">
    <name type="scientific">Candidatus Faeciplasma gallinarum</name>
    <dbReference type="NCBI Taxonomy" id="2840799"/>
    <lineage>
        <taxon>Bacteria</taxon>
        <taxon>Bacillati</taxon>
        <taxon>Bacillota</taxon>
        <taxon>Clostridia</taxon>
        <taxon>Eubacteriales</taxon>
        <taxon>Oscillospiraceae</taxon>
        <taxon>Oscillospiraceae incertae sedis</taxon>
        <taxon>Candidatus Faeciplasma</taxon>
    </lineage>
</organism>
<evidence type="ECO:0000313" key="12">
    <source>
        <dbReference type="EMBL" id="HIS23786.1"/>
    </source>
</evidence>
<dbReference type="InterPro" id="IPR039421">
    <property type="entry name" value="Type_1_exporter"/>
</dbReference>
<evidence type="ECO:0000256" key="9">
    <source>
        <dbReference type="SAM" id="Phobius"/>
    </source>
</evidence>
<keyword evidence="8 9" id="KW-0472">Membrane</keyword>